<sequence length="439" mass="48063">MPLISVDRSPSSSSFTHSRAHSQPLSWISPEDYDATTPLDAPIPRPGSIAARSRTTSFAAASHLGEGSSRGSVLGGNADNRTSLSVNYLPTKFSDALAVGNARRRRRAKQDTLAMARGGGVDAFKKGEARMPEDRDDLHPSPARKGWLDRAETGSRWTRFKWVLLVFTAVYSLLAIGALIAMLLIWLDYIQHADVIRVANRTELIFTTLAASFALLTAIFGLAGVMLNNRSFLAFYCFFLWISFGFLVIPGYLTYRQQNLNLQGKLNFQWSRALDIDARRRVQNALGCCGYFSPFVEASISARCYARSVLPGCKGPFLHFERAVLRRWFIGVFSLAGFHICTIVASLLCANHVTYRFGKGMTPKAYRLDAASVAAIMESYAAQLAEQYGPDVAAAAMEHSRADVPRLPGPSPKLPGPFPKLSGTFPPASTSLTNPNVSK</sequence>
<dbReference type="Pfam" id="PF00335">
    <property type="entry name" value="Tetraspanin"/>
    <property type="match status" value="1"/>
</dbReference>
<feature type="transmembrane region" description="Helical" evidence="6">
    <location>
        <begin position="328"/>
        <end position="350"/>
    </location>
</feature>
<gene>
    <name evidence="7" type="ORF">B0H15DRAFT_937557</name>
</gene>
<evidence type="ECO:0000256" key="5">
    <source>
        <dbReference type="SAM" id="MobiDB-lite"/>
    </source>
</evidence>
<feature type="region of interest" description="Disordered" evidence="5">
    <location>
        <begin position="402"/>
        <end position="439"/>
    </location>
</feature>
<evidence type="ECO:0000256" key="3">
    <source>
        <dbReference type="ARBA" id="ARBA00022989"/>
    </source>
</evidence>
<feature type="transmembrane region" description="Helical" evidence="6">
    <location>
        <begin position="205"/>
        <end position="226"/>
    </location>
</feature>
<protein>
    <submittedName>
        <fullName evidence="7">Tetraspanin Tsp2</fullName>
    </submittedName>
</protein>
<comment type="subcellular location">
    <subcellularLocation>
        <location evidence="1">Membrane</location>
        <topology evidence="1">Multi-pass membrane protein</topology>
    </subcellularLocation>
</comment>
<dbReference type="AlphaFoldDB" id="A0AAD6UHK9"/>
<comment type="caution">
    <text evidence="7">The sequence shown here is derived from an EMBL/GenBank/DDBJ whole genome shotgun (WGS) entry which is preliminary data.</text>
</comment>
<accession>A0AAD6UHK9</accession>
<feature type="compositionally biased region" description="Polar residues" evidence="5">
    <location>
        <begin position="427"/>
        <end position="439"/>
    </location>
</feature>
<dbReference type="GO" id="GO:0016020">
    <property type="term" value="C:membrane"/>
    <property type="evidence" value="ECO:0007669"/>
    <property type="project" value="UniProtKB-SubCell"/>
</dbReference>
<dbReference type="InterPro" id="IPR018499">
    <property type="entry name" value="Tetraspanin/Peripherin"/>
</dbReference>
<name>A0AAD6UHK9_9AGAR</name>
<organism evidence="7 8">
    <name type="scientific">Mycena belliarum</name>
    <dbReference type="NCBI Taxonomy" id="1033014"/>
    <lineage>
        <taxon>Eukaryota</taxon>
        <taxon>Fungi</taxon>
        <taxon>Dikarya</taxon>
        <taxon>Basidiomycota</taxon>
        <taxon>Agaricomycotina</taxon>
        <taxon>Agaricomycetes</taxon>
        <taxon>Agaricomycetidae</taxon>
        <taxon>Agaricales</taxon>
        <taxon>Marasmiineae</taxon>
        <taxon>Mycenaceae</taxon>
        <taxon>Mycena</taxon>
    </lineage>
</organism>
<dbReference type="Proteomes" id="UP001222325">
    <property type="component" value="Unassembled WGS sequence"/>
</dbReference>
<reference evidence="7" key="1">
    <citation type="submission" date="2023-03" db="EMBL/GenBank/DDBJ databases">
        <title>Massive genome expansion in bonnet fungi (Mycena s.s.) driven by repeated elements and novel gene families across ecological guilds.</title>
        <authorList>
            <consortium name="Lawrence Berkeley National Laboratory"/>
            <person name="Harder C.B."/>
            <person name="Miyauchi S."/>
            <person name="Viragh M."/>
            <person name="Kuo A."/>
            <person name="Thoen E."/>
            <person name="Andreopoulos B."/>
            <person name="Lu D."/>
            <person name="Skrede I."/>
            <person name="Drula E."/>
            <person name="Henrissat B."/>
            <person name="Morin E."/>
            <person name="Kohler A."/>
            <person name="Barry K."/>
            <person name="LaButti K."/>
            <person name="Morin E."/>
            <person name="Salamov A."/>
            <person name="Lipzen A."/>
            <person name="Mereny Z."/>
            <person name="Hegedus B."/>
            <person name="Baldrian P."/>
            <person name="Stursova M."/>
            <person name="Weitz H."/>
            <person name="Taylor A."/>
            <person name="Grigoriev I.V."/>
            <person name="Nagy L.G."/>
            <person name="Martin F."/>
            <person name="Kauserud H."/>
        </authorList>
    </citation>
    <scope>NUCLEOTIDE SEQUENCE</scope>
    <source>
        <strain evidence="7">CBHHK173m</strain>
    </source>
</reference>
<keyword evidence="8" id="KW-1185">Reference proteome</keyword>
<dbReference type="EMBL" id="JARJCN010000010">
    <property type="protein sequence ID" value="KAJ7097235.1"/>
    <property type="molecule type" value="Genomic_DNA"/>
</dbReference>
<feature type="compositionally biased region" description="Low complexity" evidence="5">
    <location>
        <begin position="8"/>
        <end position="17"/>
    </location>
</feature>
<evidence type="ECO:0000256" key="1">
    <source>
        <dbReference type="ARBA" id="ARBA00004141"/>
    </source>
</evidence>
<evidence type="ECO:0000256" key="6">
    <source>
        <dbReference type="SAM" id="Phobius"/>
    </source>
</evidence>
<proteinExistence type="predicted"/>
<feature type="transmembrane region" description="Helical" evidence="6">
    <location>
        <begin position="233"/>
        <end position="253"/>
    </location>
</feature>
<keyword evidence="4 6" id="KW-0472">Membrane</keyword>
<evidence type="ECO:0000313" key="7">
    <source>
        <dbReference type="EMBL" id="KAJ7097235.1"/>
    </source>
</evidence>
<keyword evidence="2 6" id="KW-0812">Transmembrane</keyword>
<feature type="region of interest" description="Disordered" evidence="5">
    <location>
        <begin position="1"/>
        <end position="49"/>
    </location>
</feature>
<feature type="compositionally biased region" description="Pro residues" evidence="5">
    <location>
        <begin position="407"/>
        <end position="418"/>
    </location>
</feature>
<keyword evidence="3 6" id="KW-1133">Transmembrane helix</keyword>
<evidence type="ECO:0000313" key="8">
    <source>
        <dbReference type="Proteomes" id="UP001222325"/>
    </source>
</evidence>
<feature type="transmembrane region" description="Helical" evidence="6">
    <location>
        <begin position="162"/>
        <end position="185"/>
    </location>
</feature>
<evidence type="ECO:0000256" key="4">
    <source>
        <dbReference type="ARBA" id="ARBA00023136"/>
    </source>
</evidence>
<evidence type="ECO:0000256" key="2">
    <source>
        <dbReference type="ARBA" id="ARBA00022692"/>
    </source>
</evidence>